<dbReference type="GO" id="GO:0016491">
    <property type="term" value="F:oxidoreductase activity"/>
    <property type="evidence" value="ECO:0007669"/>
    <property type="project" value="UniProtKB-KW"/>
</dbReference>
<dbReference type="InterPro" id="IPR050584">
    <property type="entry name" value="Cholesterol_7-desaturase"/>
</dbReference>
<dbReference type="EMBL" id="CP000629">
    <property type="protein sequence ID" value="ACM30102.1"/>
    <property type="molecule type" value="Genomic_DNA"/>
</dbReference>
<dbReference type="Proteomes" id="UP000001600">
    <property type="component" value="Chromosome 2"/>
</dbReference>
<proteinExistence type="predicted"/>
<evidence type="ECO:0000259" key="2">
    <source>
        <dbReference type="Pfam" id="PF19112"/>
    </source>
</evidence>
<dbReference type="eggNOG" id="COG4638">
    <property type="taxonomic scope" value="Bacteria"/>
</dbReference>
<protein>
    <recommendedName>
        <fullName evidence="2">Vanillate O-demethylase oxygenase-like C-terminal catalytic domain-containing protein</fullName>
    </recommendedName>
</protein>
<evidence type="ECO:0000313" key="4">
    <source>
        <dbReference type="Proteomes" id="UP000001600"/>
    </source>
</evidence>
<dbReference type="KEGG" id="ara:Arad_8950"/>
<dbReference type="STRING" id="311403.Arad_8950"/>
<name>B9JJL0_RHIR8</name>
<evidence type="ECO:0000256" key="1">
    <source>
        <dbReference type="ARBA" id="ARBA00023002"/>
    </source>
</evidence>
<gene>
    <name evidence="3" type="ordered locus">Arad_8950</name>
</gene>
<organism evidence="3 4">
    <name type="scientific">Rhizobium rhizogenes (strain K84 / ATCC BAA-868)</name>
    <name type="common">Agrobacterium radiobacter</name>
    <dbReference type="NCBI Taxonomy" id="311403"/>
    <lineage>
        <taxon>Bacteria</taxon>
        <taxon>Pseudomonadati</taxon>
        <taxon>Pseudomonadota</taxon>
        <taxon>Alphaproteobacteria</taxon>
        <taxon>Hyphomicrobiales</taxon>
        <taxon>Rhizobiaceae</taxon>
        <taxon>Rhizobium/Agrobacterium group</taxon>
        <taxon>Rhizobium</taxon>
    </lineage>
</organism>
<dbReference type="InterPro" id="IPR044043">
    <property type="entry name" value="VanA_C_cat"/>
</dbReference>
<sequence>MDKEKERRMSQCSDKAALDQWYALETQKEIPFGTSANRLLGTNLTVTRSSDGAIDIKADSREEPLPLIKRFGLVWTTLGTPSGGLFELPEADEPDRRVVNCGTVSVRASGLRIVENFLDLAHFPFVHTDILGAEPHTEVTQYNVEIRRDVDEVWATNCQFFQPQAALSANEGIMTDYIYRVMTPFTTLLYKTCPNTANRWDVICLFVQPLDPDRCRAHPVMFLIDDVSTTTELVHFQQLIFLQDRIILENQRPVLLPLEPRAEIPTRADATSIAYRRWLKEKGITYGTTIPAALADAGDLRL</sequence>
<dbReference type="PANTHER" id="PTHR21266:SF60">
    <property type="entry name" value="3-KETOSTEROID-9-ALPHA-MONOOXYGENASE, OXYGENASE COMPONENT"/>
    <property type="match status" value="1"/>
</dbReference>
<keyword evidence="1" id="KW-0560">Oxidoreductase</keyword>
<dbReference type="HOGENOM" id="CLU_039484_1_2_5"/>
<accession>B9JJL0</accession>
<dbReference type="Gene3D" id="3.90.380.10">
    <property type="entry name" value="Naphthalene 1,2-dioxygenase Alpha Subunit, Chain A, domain 1"/>
    <property type="match status" value="1"/>
</dbReference>
<evidence type="ECO:0000313" key="3">
    <source>
        <dbReference type="EMBL" id="ACM30102.1"/>
    </source>
</evidence>
<dbReference type="SUPFAM" id="SSF55961">
    <property type="entry name" value="Bet v1-like"/>
    <property type="match status" value="1"/>
</dbReference>
<feature type="domain" description="Vanillate O-demethylase oxygenase-like C-terminal catalytic" evidence="2">
    <location>
        <begin position="107"/>
        <end position="281"/>
    </location>
</feature>
<dbReference type="PANTHER" id="PTHR21266">
    <property type="entry name" value="IRON-SULFUR DOMAIN CONTAINING PROTEIN"/>
    <property type="match status" value="1"/>
</dbReference>
<dbReference type="Pfam" id="PF19112">
    <property type="entry name" value="VanA_C"/>
    <property type="match status" value="1"/>
</dbReference>
<dbReference type="AlphaFoldDB" id="B9JJL0"/>
<reference evidence="3 4" key="1">
    <citation type="journal article" date="2009" name="J. Bacteriol.">
        <title>Genome sequences of three Agrobacterium biovars help elucidate the evolution of multichromosome genomes in bacteria.</title>
        <authorList>
            <person name="Slater S.C."/>
            <person name="Goldman B.S."/>
            <person name="Goodner B."/>
            <person name="Setubal J.C."/>
            <person name="Farrand S.K."/>
            <person name="Nester E.W."/>
            <person name="Burr T.J."/>
            <person name="Banta L."/>
            <person name="Dickerman A.W."/>
            <person name="Paulsen I."/>
            <person name="Otten L."/>
            <person name="Suen G."/>
            <person name="Welch R."/>
            <person name="Almeida N.F."/>
            <person name="Arnold F."/>
            <person name="Burton O.T."/>
            <person name="Du Z."/>
            <person name="Ewing A."/>
            <person name="Godsy E."/>
            <person name="Heisel S."/>
            <person name="Houmiel K.L."/>
            <person name="Jhaveri J."/>
            <person name="Lu J."/>
            <person name="Miller N.M."/>
            <person name="Norton S."/>
            <person name="Chen Q."/>
            <person name="Phoolcharoen W."/>
            <person name="Ohlin V."/>
            <person name="Ondrusek D."/>
            <person name="Pride N."/>
            <person name="Stricklin S.L."/>
            <person name="Sun J."/>
            <person name="Wheeler C."/>
            <person name="Wilson L."/>
            <person name="Zhu H."/>
            <person name="Wood D.W."/>
        </authorList>
    </citation>
    <scope>NUCLEOTIDE SEQUENCE [LARGE SCALE GENOMIC DNA]</scope>
    <source>
        <strain evidence="4">K84 / ATCC BAA-868</strain>
    </source>
</reference>